<feature type="compositionally biased region" description="Acidic residues" evidence="1">
    <location>
        <begin position="195"/>
        <end position="215"/>
    </location>
</feature>
<dbReference type="GeneID" id="18883999"/>
<feature type="compositionally biased region" description="Low complexity" evidence="1">
    <location>
        <begin position="139"/>
        <end position="157"/>
    </location>
</feature>
<feature type="compositionally biased region" description="Basic and acidic residues" evidence="1">
    <location>
        <begin position="58"/>
        <end position="70"/>
    </location>
</feature>
<evidence type="ECO:0000313" key="2">
    <source>
        <dbReference type="EMBL" id="EIN04543.1"/>
    </source>
</evidence>
<dbReference type="Proteomes" id="UP000054196">
    <property type="component" value="Unassembled WGS sequence"/>
</dbReference>
<dbReference type="KEGG" id="psq:PUNSTDRAFT_55548"/>
<evidence type="ECO:0000256" key="1">
    <source>
        <dbReference type="SAM" id="MobiDB-lite"/>
    </source>
</evidence>
<feature type="region of interest" description="Disordered" evidence="1">
    <location>
        <begin position="57"/>
        <end position="77"/>
    </location>
</feature>
<proteinExistence type="predicted"/>
<sequence length="288" mass="31010">CRRCPPPSLSSSLSSLARSKLQSVSSSGCKDSCSLHRWVLLKTSIVRSHPARYVHMRPKQDGHEEERVHEEDEAEDGLRESFVFPDVAALVASDKRGSEDAWLDLLPENLSDDDAENDAEIGAQVAALAVDEDEDDNAAELTPFASPSSSSDDLLVSPPAPPLHATSFNYFSSDVGASISPPDAGALPFAHAPADDDADLPMPDAIEDTSDDESDVPLTPWARSTSSLPALVVDPASVPLPAECQPLASVYVDVDDAFFNPFKLDPLPFTADDPRTFERERAYYPGCS</sequence>
<dbReference type="AlphaFoldDB" id="R7S2U9"/>
<name>R7S2U9_PUNST</name>
<dbReference type="RefSeq" id="XP_007388338.1">
    <property type="nucleotide sequence ID" value="XM_007388276.1"/>
</dbReference>
<dbReference type="eggNOG" id="ENOG502SP02">
    <property type="taxonomic scope" value="Eukaryota"/>
</dbReference>
<dbReference type="HOGENOM" id="CLU_940470_0_0_1"/>
<organism evidence="2 3">
    <name type="scientific">Punctularia strigosozonata (strain HHB-11173)</name>
    <name type="common">White-rot fungus</name>
    <dbReference type="NCBI Taxonomy" id="741275"/>
    <lineage>
        <taxon>Eukaryota</taxon>
        <taxon>Fungi</taxon>
        <taxon>Dikarya</taxon>
        <taxon>Basidiomycota</taxon>
        <taxon>Agaricomycotina</taxon>
        <taxon>Agaricomycetes</taxon>
        <taxon>Corticiales</taxon>
        <taxon>Punctulariaceae</taxon>
        <taxon>Punctularia</taxon>
    </lineage>
</organism>
<dbReference type="EMBL" id="JH687554">
    <property type="protein sequence ID" value="EIN04543.1"/>
    <property type="molecule type" value="Genomic_DNA"/>
</dbReference>
<feature type="non-terminal residue" evidence="2">
    <location>
        <position position="1"/>
    </location>
</feature>
<gene>
    <name evidence="2" type="ORF">PUNSTDRAFT_55548</name>
</gene>
<protein>
    <submittedName>
        <fullName evidence="2">Uncharacterized protein</fullName>
    </submittedName>
</protein>
<feature type="region of interest" description="Disordered" evidence="1">
    <location>
        <begin position="133"/>
        <end position="158"/>
    </location>
</feature>
<reference evidence="3" key="1">
    <citation type="journal article" date="2012" name="Science">
        <title>The Paleozoic origin of enzymatic lignin decomposition reconstructed from 31 fungal genomes.</title>
        <authorList>
            <person name="Floudas D."/>
            <person name="Binder M."/>
            <person name="Riley R."/>
            <person name="Barry K."/>
            <person name="Blanchette R.A."/>
            <person name="Henrissat B."/>
            <person name="Martinez A.T."/>
            <person name="Otillar R."/>
            <person name="Spatafora J.W."/>
            <person name="Yadav J.S."/>
            <person name="Aerts A."/>
            <person name="Benoit I."/>
            <person name="Boyd A."/>
            <person name="Carlson A."/>
            <person name="Copeland A."/>
            <person name="Coutinho P.M."/>
            <person name="de Vries R.P."/>
            <person name="Ferreira P."/>
            <person name="Findley K."/>
            <person name="Foster B."/>
            <person name="Gaskell J."/>
            <person name="Glotzer D."/>
            <person name="Gorecki P."/>
            <person name="Heitman J."/>
            <person name="Hesse C."/>
            <person name="Hori C."/>
            <person name="Igarashi K."/>
            <person name="Jurgens J.A."/>
            <person name="Kallen N."/>
            <person name="Kersten P."/>
            <person name="Kohler A."/>
            <person name="Kuees U."/>
            <person name="Kumar T.K.A."/>
            <person name="Kuo A."/>
            <person name="LaButti K."/>
            <person name="Larrondo L.F."/>
            <person name="Lindquist E."/>
            <person name="Ling A."/>
            <person name="Lombard V."/>
            <person name="Lucas S."/>
            <person name="Lundell T."/>
            <person name="Martin R."/>
            <person name="McLaughlin D.J."/>
            <person name="Morgenstern I."/>
            <person name="Morin E."/>
            <person name="Murat C."/>
            <person name="Nagy L.G."/>
            <person name="Nolan M."/>
            <person name="Ohm R.A."/>
            <person name="Patyshakuliyeva A."/>
            <person name="Rokas A."/>
            <person name="Ruiz-Duenas F.J."/>
            <person name="Sabat G."/>
            <person name="Salamov A."/>
            <person name="Samejima M."/>
            <person name="Schmutz J."/>
            <person name="Slot J.C."/>
            <person name="St John F."/>
            <person name="Stenlid J."/>
            <person name="Sun H."/>
            <person name="Sun S."/>
            <person name="Syed K."/>
            <person name="Tsang A."/>
            <person name="Wiebenga A."/>
            <person name="Young D."/>
            <person name="Pisabarro A."/>
            <person name="Eastwood D.C."/>
            <person name="Martin F."/>
            <person name="Cullen D."/>
            <person name="Grigoriev I.V."/>
            <person name="Hibbett D.S."/>
        </authorList>
    </citation>
    <scope>NUCLEOTIDE SEQUENCE [LARGE SCALE GENOMIC DNA]</scope>
    <source>
        <strain evidence="3">HHB-11173 SS5</strain>
    </source>
</reference>
<accession>R7S2U9</accession>
<feature type="region of interest" description="Disordered" evidence="1">
    <location>
        <begin position="186"/>
        <end position="221"/>
    </location>
</feature>
<evidence type="ECO:0000313" key="3">
    <source>
        <dbReference type="Proteomes" id="UP000054196"/>
    </source>
</evidence>
<dbReference type="OMA" id="HATSFNY"/>
<dbReference type="OrthoDB" id="3263748at2759"/>
<keyword evidence="3" id="KW-1185">Reference proteome</keyword>